<organism evidence="1 2">
    <name type="scientific">Morganella morganii</name>
    <name type="common">Proteus morganii</name>
    <dbReference type="NCBI Taxonomy" id="582"/>
    <lineage>
        <taxon>Bacteria</taxon>
        <taxon>Pseudomonadati</taxon>
        <taxon>Pseudomonadota</taxon>
        <taxon>Gammaproteobacteria</taxon>
        <taxon>Enterobacterales</taxon>
        <taxon>Morganellaceae</taxon>
        <taxon>Morganella</taxon>
    </lineage>
</organism>
<sequence length="41" mass="3971">MAVTAAAPAAVQEAADLPVAEVAAAVAVVLRGVGNQKIKKA</sequence>
<evidence type="ECO:0000313" key="1">
    <source>
        <dbReference type="EMBL" id="MCY0791755.1"/>
    </source>
</evidence>
<dbReference type="Proteomes" id="UP001076655">
    <property type="component" value="Unassembled WGS sequence"/>
</dbReference>
<evidence type="ECO:0000313" key="2">
    <source>
        <dbReference type="Proteomes" id="UP001076655"/>
    </source>
</evidence>
<reference evidence="1" key="1">
    <citation type="submission" date="2022-08" db="EMBL/GenBank/DDBJ databases">
        <authorList>
            <person name="Dale J.L."/>
        </authorList>
    </citation>
    <scope>NUCLEOTIDE SEQUENCE</scope>
    <source>
        <strain evidence="1">2022EL-00758</strain>
    </source>
</reference>
<dbReference type="RefSeq" id="WP_267785894.1">
    <property type="nucleotide sequence ID" value="NZ_JAPNMI010000013.1"/>
</dbReference>
<name>A0A9Q4CRP9_MORMO</name>
<dbReference type="AlphaFoldDB" id="A0A9Q4CRP9"/>
<comment type="caution">
    <text evidence="1">The sequence shown here is derived from an EMBL/GenBank/DDBJ whole genome shotgun (WGS) entry which is preliminary data.</text>
</comment>
<accession>A0A9Q4CRP9</accession>
<protein>
    <submittedName>
        <fullName evidence="1">Uncharacterized protein</fullName>
    </submittedName>
</protein>
<dbReference type="EMBL" id="JAPNMI010000013">
    <property type="protein sequence ID" value="MCY0791755.1"/>
    <property type="molecule type" value="Genomic_DNA"/>
</dbReference>
<proteinExistence type="predicted"/>
<gene>
    <name evidence="1" type="ORF">N0392_18975</name>
</gene>